<protein>
    <submittedName>
        <fullName evidence="4">RNA binding motif protein 43</fullName>
    </submittedName>
</protein>
<feature type="domain" description="RRM" evidence="3">
    <location>
        <begin position="15"/>
        <end position="83"/>
    </location>
</feature>
<dbReference type="FunCoup" id="F7FQA5">
    <property type="interactions" value="58"/>
</dbReference>
<dbReference type="InterPro" id="IPR035979">
    <property type="entry name" value="RBD_domain_sf"/>
</dbReference>
<evidence type="ECO:0000256" key="1">
    <source>
        <dbReference type="PROSITE-ProRule" id="PRU00176"/>
    </source>
</evidence>
<dbReference type="Pfam" id="PF23085">
    <property type="entry name" value="RRM_PARP14_3"/>
    <property type="match status" value="1"/>
</dbReference>
<evidence type="ECO:0000313" key="5">
    <source>
        <dbReference type="Proteomes" id="UP000002280"/>
    </source>
</evidence>
<reference evidence="4" key="3">
    <citation type="submission" date="2025-09" db="UniProtKB">
        <authorList>
            <consortium name="Ensembl"/>
        </authorList>
    </citation>
    <scope>IDENTIFICATION</scope>
</reference>
<dbReference type="Proteomes" id="UP000002280">
    <property type="component" value="Chromosome 4"/>
</dbReference>
<keyword evidence="1" id="KW-0694">RNA-binding</keyword>
<dbReference type="GeneTree" id="ENSGT00530000063686"/>
<organism evidence="4 5">
    <name type="scientific">Monodelphis domestica</name>
    <name type="common">Gray short-tailed opossum</name>
    <dbReference type="NCBI Taxonomy" id="13616"/>
    <lineage>
        <taxon>Eukaryota</taxon>
        <taxon>Metazoa</taxon>
        <taxon>Chordata</taxon>
        <taxon>Craniata</taxon>
        <taxon>Vertebrata</taxon>
        <taxon>Euteleostomi</taxon>
        <taxon>Mammalia</taxon>
        <taxon>Metatheria</taxon>
        <taxon>Didelphimorphia</taxon>
        <taxon>Didelphidae</taxon>
        <taxon>Monodelphis</taxon>
    </lineage>
</organism>
<name>F7FQA5_MONDO</name>
<dbReference type="KEGG" id="mdo:100019809"/>
<dbReference type="RefSeq" id="XP_007494215.1">
    <property type="nucleotide sequence ID" value="XM_007494153.3"/>
</dbReference>
<dbReference type="GO" id="GO:0003723">
    <property type="term" value="F:RNA binding"/>
    <property type="evidence" value="ECO:0007669"/>
    <property type="project" value="UniProtKB-UniRule"/>
</dbReference>
<gene>
    <name evidence="4" type="primary">RBM43</name>
</gene>
<keyword evidence="5" id="KW-1185">Reference proteome</keyword>
<dbReference type="eggNOG" id="KOG4012">
    <property type="taxonomic scope" value="Eukaryota"/>
</dbReference>
<dbReference type="STRING" id="13616.ENSMODP00000004377"/>
<dbReference type="Bgee" id="ENSMODG00000003581">
    <property type="expression patterns" value="Expressed in liver and 20 other cell types or tissues"/>
</dbReference>
<accession>F7FQA5</accession>
<dbReference type="InterPro" id="IPR012677">
    <property type="entry name" value="Nucleotide-bd_a/b_plait_sf"/>
</dbReference>
<dbReference type="GeneID" id="100019809"/>
<feature type="region of interest" description="Disordered" evidence="2">
    <location>
        <begin position="352"/>
        <end position="371"/>
    </location>
</feature>
<dbReference type="PANTHER" id="PTHR15225:SF8">
    <property type="entry name" value="RNA-BINDING PROTEIN 43"/>
    <property type="match status" value="1"/>
</dbReference>
<evidence type="ECO:0000259" key="3">
    <source>
        <dbReference type="PROSITE" id="PS50102"/>
    </source>
</evidence>
<sequence length="371" mass="42241">MAAIQNVQESKAYERTIIVSNIPVGNFNDEVMAGMLKNYFQEANKFGDVENVTYPTRIKGGAFVTFQEIKDVENILKKKKHSLIKEGLLPTCLTVSHFSENVIYCICVHLDLSIFGKEVVLENLVTELKEKIPSLDFCPVQPNGMVIVKGSFLAIKRLKEVLLLMANSLHGNNTNFVSLRKRKKKKISPVWRTPVSSFQPTMPNTTGKEYIIVLDTNVFNYMKYGNEIYGNTLKEFNIESKEIVNDDITTLCLRGPQTSSHSNHLEKVKELIEEFSYSLSLELRKETLSLDGKDVEKKQHIRLACQVLEPQFPQILVKYHSKHIDIIGNSTDTYQFKKLVMKSVGEKKVTSPSTMLLDKMSKDSQTFPHNQ</sequence>
<dbReference type="PROSITE" id="PS50102">
    <property type="entry name" value="RRM"/>
    <property type="match status" value="1"/>
</dbReference>
<evidence type="ECO:0000256" key="2">
    <source>
        <dbReference type="SAM" id="MobiDB-lite"/>
    </source>
</evidence>
<dbReference type="Ensembl" id="ENSMODT00000004470.3">
    <property type="protein sequence ID" value="ENSMODP00000004377.2"/>
    <property type="gene ID" value="ENSMODG00000003581.3"/>
</dbReference>
<dbReference type="Gene3D" id="3.30.70.330">
    <property type="match status" value="1"/>
</dbReference>
<dbReference type="AlphaFoldDB" id="F7FQA5"/>
<dbReference type="HOGENOM" id="CLU_067477_0_0_1"/>
<dbReference type="CTD" id="375287"/>
<dbReference type="PANTHER" id="PTHR15225">
    <property type="entry name" value="INTERFERON-INDUCED PROTEIN 35/NMI N-MYC/STAT INTERACTING PROTEIN"/>
    <property type="match status" value="1"/>
</dbReference>
<dbReference type="InterPro" id="IPR000504">
    <property type="entry name" value="RRM_dom"/>
</dbReference>
<reference evidence="4 5" key="1">
    <citation type="journal article" date="2007" name="Nature">
        <title>Genome of the marsupial Monodelphis domestica reveals innovation in non-coding sequences.</title>
        <authorList>
            <person name="Mikkelsen T.S."/>
            <person name="Wakefield M.J."/>
            <person name="Aken B."/>
            <person name="Amemiya C.T."/>
            <person name="Chang J.L."/>
            <person name="Duke S."/>
            <person name="Garber M."/>
            <person name="Gentles A.J."/>
            <person name="Goodstadt L."/>
            <person name="Heger A."/>
            <person name="Jurka J."/>
            <person name="Kamal M."/>
            <person name="Mauceli E."/>
            <person name="Searle S.M."/>
            <person name="Sharpe T."/>
            <person name="Baker M.L."/>
            <person name="Batzer M.A."/>
            <person name="Benos P.V."/>
            <person name="Belov K."/>
            <person name="Clamp M."/>
            <person name="Cook A."/>
            <person name="Cuff J."/>
            <person name="Das R."/>
            <person name="Davidow L."/>
            <person name="Deakin J.E."/>
            <person name="Fazzari M.J."/>
            <person name="Glass J.L."/>
            <person name="Grabherr M."/>
            <person name="Greally J.M."/>
            <person name="Gu W."/>
            <person name="Hore T.A."/>
            <person name="Huttley G.A."/>
            <person name="Kleber M."/>
            <person name="Jirtle R.L."/>
            <person name="Koina E."/>
            <person name="Lee J.T."/>
            <person name="Mahony S."/>
            <person name="Marra M.A."/>
            <person name="Miller R.D."/>
            <person name="Nicholls R.D."/>
            <person name="Oda M."/>
            <person name="Papenfuss A.T."/>
            <person name="Parra Z.E."/>
            <person name="Pollock D.D."/>
            <person name="Ray D.A."/>
            <person name="Schein J.E."/>
            <person name="Speed T.P."/>
            <person name="Thompson K."/>
            <person name="VandeBerg J.L."/>
            <person name="Wade C.M."/>
            <person name="Walker J.A."/>
            <person name="Waters P.D."/>
            <person name="Webber C."/>
            <person name="Weidman J.R."/>
            <person name="Xie X."/>
            <person name="Zody M.C."/>
            <person name="Baldwin J."/>
            <person name="Abdouelleil A."/>
            <person name="Abdulkadir J."/>
            <person name="Abebe A."/>
            <person name="Abera B."/>
            <person name="Abreu J."/>
            <person name="Acer S.C."/>
            <person name="Aftuck L."/>
            <person name="Alexander A."/>
            <person name="An P."/>
            <person name="Anderson E."/>
            <person name="Anderson S."/>
            <person name="Arachi H."/>
            <person name="Azer M."/>
            <person name="Bachantsang P."/>
            <person name="Barry A."/>
            <person name="Bayul T."/>
            <person name="Berlin A."/>
            <person name="Bessette D."/>
            <person name="Bloom T."/>
            <person name="Bloom T."/>
            <person name="Boguslavskiy L."/>
            <person name="Bonnet C."/>
            <person name="Boukhgalter B."/>
            <person name="Bourzgui I."/>
            <person name="Brown A."/>
            <person name="Cahill P."/>
            <person name="Channer S."/>
            <person name="Cheshatsang Y."/>
            <person name="Chuda L."/>
            <person name="Citroen M."/>
            <person name="Collymore A."/>
            <person name="Cooke P."/>
            <person name="Costello M."/>
            <person name="D'Aco K."/>
            <person name="Daza R."/>
            <person name="De Haan G."/>
            <person name="DeGray S."/>
            <person name="DeMaso C."/>
            <person name="Dhargay N."/>
            <person name="Dooley K."/>
            <person name="Dooley E."/>
            <person name="Doricent M."/>
            <person name="Dorje P."/>
            <person name="Dorjee K."/>
            <person name="Dupes A."/>
            <person name="Elong R."/>
            <person name="Falk J."/>
            <person name="Farina A."/>
            <person name="Faro S."/>
            <person name="Ferguson D."/>
            <person name="Fisher S."/>
            <person name="Foley C.D."/>
            <person name="Franke A."/>
            <person name="Friedrich D."/>
            <person name="Gadbois L."/>
            <person name="Gearin G."/>
            <person name="Gearin C.R."/>
            <person name="Giannoukos G."/>
            <person name="Goode T."/>
            <person name="Graham J."/>
            <person name="Grandbois E."/>
            <person name="Grewal S."/>
            <person name="Gyaltsen K."/>
            <person name="Hafez N."/>
            <person name="Hagos B."/>
            <person name="Hall J."/>
            <person name="Henson C."/>
            <person name="Hollinger A."/>
            <person name="Honan T."/>
            <person name="Huard M.D."/>
            <person name="Hughes L."/>
            <person name="Hurhula B."/>
            <person name="Husby M.E."/>
            <person name="Kamat A."/>
            <person name="Kanga B."/>
            <person name="Kashin S."/>
            <person name="Khazanovich D."/>
            <person name="Kisner P."/>
            <person name="Lance K."/>
            <person name="Lara M."/>
            <person name="Lee W."/>
            <person name="Lennon N."/>
            <person name="Letendre F."/>
            <person name="LeVine R."/>
            <person name="Lipovsky A."/>
            <person name="Liu X."/>
            <person name="Liu J."/>
            <person name="Liu S."/>
            <person name="Lokyitsang T."/>
            <person name="Lokyitsang Y."/>
            <person name="Lubonja R."/>
            <person name="Lui A."/>
            <person name="MacDonald P."/>
            <person name="Magnisalis V."/>
            <person name="Maru K."/>
            <person name="Matthews C."/>
            <person name="McCusker W."/>
            <person name="McDonough S."/>
            <person name="Mehta T."/>
            <person name="Meldrim J."/>
            <person name="Meneus L."/>
            <person name="Mihai O."/>
            <person name="Mihalev A."/>
            <person name="Mihova T."/>
            <person name="Mittelman R."/>
            <person name="Mlenga V."/>
            <person name="Montmayeur A."/>
            <person name="Mulrain L."/>
            <person name="Navidi A."/>
            <person name="Naylor J."/>
            <person name="Negash T."/>
            <person name="Nguyen T."/>
            <person name="Nguyen N."/>
            <person name="Nicol R."/>
            <person name="Norbu C."/>
            <person name="Norbu N."/>
            <person name="Novod N."/>
            <person name="O'Neill B."/>
            <person name="Osman S."/>
            <person name="Markiewicz E."/>
            <person name="Oyono O.L."/>
            <person name="Patti C."/>
            <person name="Phunkhang P."/>
            <person name="Pierre F."/>
            <person name="Priest M."/>
            <person name="Raghuraman S."/>
            <person name="Rege F."/>
            <person name="Reyes R."/>
            <person name="Rise C."/>
            <person name="Rogov P."/>
            <person name="Ross K."/>
            <person name="Ryan E."/>
            <person name="Settipalli S."/>
            <person name="Shea T."/>
            <person name="Sherpa N."/>
            <person name="Shi L."/>
            <person name="Shih D."/>
            <person name="Sparrow T."/>
            <person name="Spaulding J."/>
            <person name="Stalker J."/>
            <person name="Stange-Thomann N."/>
            <person name="Stavropoulos S."/>
            <person name="Stone C."/>
            <person name="Strader C."/>
            <person name="Tesfaye S."/>
            <person name="Thomson T."/>
            <person name="Thoulutsang Y."/>
            <person name="Thoulutsang D."/>
            <person name="Topham K."/>
            <person name="Topping I."/>
            <person name="Tsamla T."/>
            <person name="Vassiliev H."/>
            <person name="Vo A."/>
            <person name="Wangchuk T."/>
            <person name="Wangdi T."/>
            <person name="Weiand M."/>
            <person name="Wilkinson J."/>
            <person name="Wilson A."/>
            <person name="Yadav S."/>
            <person name="Young G."/>
            <person name="Yu Q."/>
            <person name="Zembek L."/>
            <person name="Zhong D."/>
            <person name="Zimmer A."/>
            <person name="Zwirko Z."/>
            <person name="Jaffe D.B."/>
            <person name="Alvarez P."/>
            <person name="Brockman W."/>
            <person name="Butler J."/>
            <person name="Chin C."/>
            <person name="Gnerre S."/>
            <person name="MacCallum I."/>
            <person name="Graves J.A."/>
            <person name="Ponting C.P."/>
            <person name="Breen M."/>
            <person name="Samollow P.B."/>
            <person name="Lander E.S."/>
            <person name="Lindblad-Toh K."/>
        </authorList>
    </citation>
    <scope>NUCLEOTIDE SEQUENCE [LARGE SCALE GENOMIC DNA]</scope>
</reference>
<dbReference type="OrthoDB" id="9948435at2759"/>
<dbReference type="InParanoid" id="F7FQA5"/>
<dbReference type="OMA" id="FYETHID"/>
<reference evidence="4" key="2">
    <citation type="submission" date="2025-08" db="UniProtKB">
        <authorList>
            <consortium name="Ensembl"/>
        </authorList>
    </citation>
    <scope>IDENTIFICATION</scope>
</reference>
<proteinExistence type="predicted"/>
<evidence type="ECO:0000313" key="4">
    <source>
        <dbReference type="Ensembl" id="ENSMODP00000004377.2"/>
    </source>
</evidence>
<dbReference type="SUPFAM" id="SSF54928">
    <property type="entry name" value="RNA-binding domain, RBD"/>
    <property type="match status" value="1"/>
</dbReference>